<accession>A0A0A9BF23</accession>
<reference evidence="1" key="2">
    <citation type="journal article" date="2015" name="Data Brief">
        <title>Shoot transcriptome of the giant reed, Arundo donax.</title>
        <authorList>
            <person name="Barrero R.A."/>
            <person name="Guerrero F.D."/>
            <person name="Moolhuijzen P."/>
            <person name="Goolsby J.A."/>
            <person name="Tidwell J."/>
            <person name="Bellgard S.E."/>
            <person name="Bellgard M.I."/>
        </authorList>
    </citation>
    <scope>NUCLEOTIDE SEQUENCE</scope>
    <source>
        <tissue evidence="1">Shoot tissue taken approximately 20 cm above the soil surface</tissue>
    </source>
</reference>
<name>A0A0A9BF23_ARUDO</name>
<evidence type="ECO:0000313" key="1">
    <source>
        <dbReference type="EMBL" id="JAD62549.1"/>
    </source>
</evidence>
<proteinExistence type="predicted"/>
<dbReference type="AlphaFoldDB" id="A0A0A9BF23"/>
<reference evidence="1" key="1">
    <citation type="submission" date="2014-09" db="EMBL/GenBank/DDBJ databases">
        <authorList>
            <person name="Magalhaes I.L.F."/>
            <person name="Oliveira U."/>
            <person name="Santos F.R."/>
            <person name="Vidigal T.H.D.A."/>
            <person name="Brescovit A.D."/>
            <person name="Santos A.J."/>
        </authorList>
    </citation>
    <scope>NUCLEOTIDE SEQUENCE</scope>
    <source>
        <tissue evidence="1">Shoot tissue taken approximately 20 cm above the soil surface</tissue>
    </source>
</reference>
<protein>
    <submittedName>
        <fullName evidence="1">Uncharacterized protein</fullName>
    </submittedName>
</protein>
<sequence>MQITLYGSTWCINQSKILAFPSDGDKILAREQLRSRNMLINHTNNSHKSSHQMVTL</sequence>
<dbReference type="EMBL" id="GBRH01235346">
    <property type="protein sequence ID" value="JAD62549.1"/>
    <property type="molecule type" value="Transcribed_RNA"/>
</dbReference>
<organism evidence="1">
    <name type="scientific">Arundo donax</name>
    <name type="common">Giant reed</name>
    <name type="synonym">Donax arundinaceus</name>
    <dbReference type="NCBI Taxonomy" id="35708"/>
    <lineage>
        <taxon>Eukaryota</taxon>
        <taxon>Viridiplantae</taxon>
        <taxon>Streptophyta</taxon>
        <taxon>Embryophyta</taxon>
        <taxon>Tracheophyta</taxon>
        <taxon>Spermatophyta</taxon>
        <taxon>Magnoliopsida</taxon>
        <taxon>Liliopsida</taxon>
        <taxon>Poales</taxon>
        <taxon>Poaceae</taxon>
        <taxon>PACMAD clade</taxon>
        <taxon>Arundinoideae</taxon>
        <taxon>Arundineae</taxon>
        <taxon>Arundo</taxon>
    </lineage>
</organism>